<dbReference type="InterPro" id="IPR050188">
    <property type="entry name" value="RluA_PseudoU_synthase"/>
</dbReference>
<sequence>MRYGVSASRTWLPKCGSFKNANENHGHWETILDFLLERFPYIPETVFQERLGRGDIVDQTGKPYAVNSLYQPETFLFYYREIPDEPVIPFQETILFRDEHIIVVDKPHFLPVVPSGRFVRESLLSRLKHRFQLEDISPIHRLDRETAGVVIFSCNKADRGAYQSLFQNKQVSKTYEAIAVRSTLEFPFNHRSRISKGEPFFRMQEEDGEANTETIIDMVEVKGDLARYQLNPVTGKQHQLRVHMASIGTPILNDPFYPVLQTDKGEDYSEPLQLLAKTIEFLDPVTKKLRSFESQQTLIF</sequence>
<dbReference type="GO" id="GO:0140098">
    <property type="term" value="F:catalytic activity, acting on RNA"/>
    <property type="evidence" value="ECO:0007669"/>
    <property type="project" value="UniProtKB-ARBA"/>
</dbReference>
<dbReference type="Pfam" id="PF00849">
    <property type="entry name" value="PseudoU_synth_2"/>
    <property type="match status" value="1"/>
</dbReference>
<accession>A0A3P1SS64</accession>
<dbReference type="PANTHER" id="PTHR21600:SF84">
    <property type="entry name" value="PSEUDOURIDINE SYNTHASE RSUA_RLUA-LIKE DOMAIN-CONTAINING PROTEIN"/>
    <property type="match status" value="1"/>
</dbReference>
<dbReference type="GO" id="GO:0000455">
    <property type="term" value="P:enzyme-directed rRNA pseudouridine synthesis"/>
    <property type="evidence" value="ECO:0007669"/>
    <property type="project" value="TreeGrafter"/>
</dbReference>
<keyword evidence="3" id="KW-1185">Reference proteome</keyword>
<dbReference type="SUPFAM" id="SSF55120">
    <property type="entry name" value="Pseudouridine synthase"/>
    <property type="match status" value="1"/>
</dbReference>
<organism evidence="2 3">
    <name type="scientific">Amphritea balenae</name>
    <dbReference type="NCBI Taxonomy" id="452629"/>
    <lineage>
        <taxon>Bacteria</taxon>
        <taxon>Pseudomonadati</taxon>
        <taxon>Pseudomonadota</taxon>
        <taxon>Gammaproteobacteria</taxon>
        <taxon>Oceanospirillales</taxon>
        <taxon>Oceanospirillaceae</taxon>
        <taxon>Amphritea</taxon>
    </lineage>
</organism>
<evidence type="ECO:0000313" key="3">
    <source>
        <dbReference type="Proteomes" id="UP000267535"/>
    </source>
</evidence>
<dbReference type="AlphaFoldDB" id="A0A3P1SS64"/>
<dbReference type="PROSITE" id="PS01129">
    <property type="entry name" value="PSI_RLU"/>
    <property type="match status" value="1"/>
</dbReference>
<dbReference type="OrthoDB" id="9807829at2"/>
<reference evidence="2 3" key="1">
    <citation type="submission" date="2018-11" db="EMBL/GenBank/DDBJ databases">
        <title>The draft genome sequence of Amphritea balenae JAMM 1525T.</title>
        <authorList>
            <person name="Fang Z."/>
            <person name="Zhang Y."/>
            <person name="Han X."/>
        </authorList>
    </citation>
    <scope>NUCLEOTIDE SEQUENCE [LARGE SCALE GENOMIC DNA]</scope>
    <source>
        <strain evidence="2 3">JAMM 1525</strain>
    </source>
</reference>
<name>A0A3P1SS64_9GAMM</name>
<comment type="caution">
    <text evidence="2">The sequence shown here is derived from an EMBL/GenBank/DDBJ whole genome shotgun (WGS) entry which is preliminary data.</text>
</comment>
<dbReference type="GO" id="GO:0003723">
    <property type="term" value="F:RNA binding"/>
    <property type="evidence" value="ECO:0007669"/>
    <property type="project" value="InterPro"/>
</dbReference>
<dbReference type="RefSeq" id="WP_124925494.1">
    <property type="nucleotide sequence ID" value="NZ_BMOH01000005.1"/>
</dbReference>
<evidence type="ECO:0000259" key="1">
    <source>
        <dbReference type="Pfam" id="PF00849"/>
    </source>
</evidence>
<dbReference type="PANTHER" id="PTHR21600">
    <property type="entry name" value="MITOCHONDRIAL RNA PSEUDOURIDINE SYNTHASE"/>
    <property type="match status" value="1"/>
</dbReference>
<dbReference type="InterPro" id="IPR020103">
    <property type="entry name" value="PsdUridine_synth_cat_dom_sf"/>
</dbReference>
<dbReference type="Gene3D" id="3.30.2350.10">
    <property type="entry name" value="Pseudouridine synthase"/>
    <property type="match status" value="1"/>
</dbReference>
<dbReference type="InterPro" id="IPR006145">
    <property type="entry name" value="PsdUridine_synth_RsuA/RluA"/>
</dbReference>
<proteinExistence type="predicted"/>
<dbReference type="EMBL" id="RQXV01000003">
    <property type="protein sequence ID" value="RRD00024.1"/>
    <property type="molecule type" value="Genomic_DNA"/>
</dbReference>
<gene>
    <name evidence="2" type="ORF">EHS89_07360</name>
</gene>
<evidence type="ECO:0000313" key="2">
    <source>
        <dbReference type="EMBL" id="RRD00024.1"/>
    </source>
</evidence>
<dbReference type="GO" id="GO:0009982">
    <property type="term" value="F:pseudouridine synthase activity"/>
    <property type="evidence" value="ECO:0007669"/>
    <property type="project" value="InterPro"/>
</dbReference>
<protein>
    <submittedName>
        <fullName evidence="2">Pseudouridine synthase</fullName>
    </submittedName>
</protein>
<feature type="domain" description="Pseudouridine synthase RsuA/RluA-like" evidence="1">
    <location>
        <begin position="100"/>
        <end position="246"/>
    </location>
</feature>
<dbReference type="InterPro" id="IPR006224">
    <property type="entry name" value="PsdUridine_synth_RluA-like_CS"/>
</dbReference>
<dbReference type="Proteomes" id="UP000267535">
    <property type="component" value="Unassembled WGS sequence"/>
</dbReference>